<organism evidence="2">
    <name type="scientific">marine sediment metagenome</name>
    <dbReference type="NCBI Taxonomy" id="412755"/>
    <lineage>
        <taxon>unclassified sequences</taxon>
        <taxon>metagenomes</taxon>
        <taxon>ecological metagenomes</taxon>
    </lineage>
</organism>
<name>X0U0Q3_9ZZZZ</name>
<dbReference type="EMBL" id="BARS01015753">
    <property type="protein sequence ID" value="GAF93977.1"/>
    <property type="molecule type" value="Genomic_DNA"/>
</dbReference>
<keyword evidence="1" id="KW-0472">Membrane</keyword>
<keyword evidence="1" id="KW-1133">Transmembrane helix</keyword>
<gene>
    <name evidence="2" type="ORF">S01H1_26018</name>
</gene>
<comment type="caution">
    <text evidence="2">The sequence shown here is derived from an EMBL/GenBank/DDBJ whole genome shotgun (WGS) entry which is preliminary data.</text>
</comment>
<dbReference type="AlphaFoldDB" id="X0U0Q3"/>
<keyword evidence="1" id="KW-0812">Transmembrane</keyword>
<sequence>MAANTFANGASDGTVIFDKPVAHLNVFIASGVTFAISLDKGMNYLSMPAGFHSFRIGHISEVRVQANGVWELIGVQA</sequence>
<accession>X0U0Q3</accession>
<evidence type="ECO:0000313" key="2">
    <source>
        <dbReference type="EMBL" id="GAF93977.1"/>
    </source>
</evidence>
<reference evidence="2" key="1">
    <citation type="journal article" date="2014" name="Front. Microbiol.">
        <title>High frequency of phylogenetically diverse reductive dehalogenase-homologous genes in deep subseafloor sedimentary metagenomes.</title>
        <authorList>
            <person name="Kawai M."/>
            <person name="Futagami T."/>
            <person name="Toyoda A."/>
            <person name="Takaki Y."/>
            <person name="Nishi S."/>
            <person name="Hori S."/>
            <person name="Arai W."/>
            <person name="Tsubouchi T."/>
            <person name="Morono Y."/>
            <person name="Uchiyama I."/>
            <person name="Ito T."/>
            <person name="Fujiyama A."/>
            <person name="Inagaki F."/>
            <person name="Takami H."/>
        </authorList>
    </citation>
    <scope>NUCLEOTIDE SEQUENCE</scope>
    <source>
        <strain evidence="2">Expedition CK06-06</strain>
    </source>
</reference>
<evidence type="ECO:0000256" key="1">
    <source>
        <dbReference type="SAM" id="Phobius"/>
    </source>
</evidence>
<protein>
    <submittedName>
        <fullName evidence="2">Uncharacterized protein</fullName>
    </submittedName>
</protein>
<proteinExistence type="predicted"/>
<feature type="transmembrane region" description="Helical" evidence="1">
    <location>
        <begin position="20"/>
        <end position="38"/>
    </location>
</feature>